<dbReference type="PANTHER" id="PTHR43065:SF10">
    <property type="entry name" value="PEROXIDE STRESS-ACTIVATED HISTIDINE KINASE MAK3"/>
    <property type="match status" value="1"/>
</dbReference>
<dbReference type="EC" id="2.7.13.3" evidence="2"/>
<dbReference type="EMBL" id="CP015519">
    <property type="protein sequence ID" value="APG28065.1"/>
    <property type="molecule type" value="Genomic_DNA"/>
</dbReference>
<evidence type="ECO:0000256" key="2">
    <source>
        <dbReference type="ARBA" id="ARBA00012438"/>
    </source>
</evidence>
<dbReference type="SMART" id="SM00065">
    <property type="entry name" value="GAF"/>
    <property type="match status" value="2"/>
</dbReference>
<keyword evidence="4" id="KW-0808">Transferase</keyword>
<evidence type="ECO:0000259" key="9">
    <source>
        <dbReference type="PROSITE" id="PS50109"/>
    </source>
</evidence>
<keyword evidence="8" id="KW-0902">Two-component regulatory system</keyword>
<dbReference type="Pfam" id="PF02518">
    <property type="entry name" value="HATPase_c"/>
    <property type="match status" value="1"/>
</dbReference>
<sequence length="778" mass="85596">MSLDCCAVICDVVRIANRAEPDFSRACKDILHLLVSTFGLKGSELLLCDDRPRQFVERLTASGPYLFRPCCCKVEDGPAEALASRCLVRQDQKLSVPLFDHLRLHGVLNLSLPSDFQSSHSFEKLCQTIALQVSGLLQRRQVAAGERRRMAQLALISALGRSLNKAGTVEEILQAASRIVERHAEAFCVVLRPIYGNTLLGERTVRIPKAWQGLRTPLLAIEEELAARVVADGKVVFKQQSCVAVEHSELLPAAAASVPLVFQQHTWGVFTIVEQAHASPLALATDQAAQGMLVLIAEQIAQAMERLAAVEKLAELSQEKATELQDISLLYRVSRAMHSTLHLDELMHLVLSAATVENGAGFERAMLFLVNERSGFLQGMLGVSRAEASAVLPSSKGLGAWDKPRVTKAVRSVQRQDPFCRQVCKQRLSLEQSEHPLVQAVLQERVVLVSDYEQTTPSFADLKKLFSVGHCACAPLIGHGKVLGVLLVDSPGSSIEIAPERRRFLELFANQAAQAMENSLLMQRLEESHRHLGETQEQMIQGEKMAALGETAASVTHELRNPLVSVGGYANRLAGLLPANSKSGEYSQIIVREVRRMEEMLGNILAFSKKQMLCLVDCHLVEILEEVLVLEAEALQRAEISLQKEILDNLPPIQGDEQKLRQVMLNLVGNARQAMASGGTLTVRAYSAHLRGEPAVALEVEDTGGGIEPSVMRNIFNPFFTTRQDGTGLGLSIVHRIIEHHHGDIEVQNGELGARFIIRLTVAQVEHKPMLPNWTKRP</sequence>
<dbReference type="KEGG" id="pef:A7E78_09580"/>
<keyword evidence="6" id="KW-0418">Kinase</keyword>
<evidence type="ECO:0000256" key="3">
    <source>
        <dbReference type="ARBA" id="ARBA00022553"/>
    </source>
</evidence>
<dbReference type="InterPro" id="IPR003594">
    <property type="entry name" value="HATPase_dom"/>
</dbReference>
<dbReference type="RefSeq" id="WP_072284025.1">
    <property type="nucleotide sequence ID" value="NZ_CP015519.1"/>
</dbReference>
<dbReference type="PRINTS" id="PR00344">
    <property type="entry name" value="BCTRLSENSOR"/>
</dbReference>
<evidence type="ECO:0000256" key="1">
    <source>
        <dbReference type="ARBA" id="ARBA00000085"/>
    </source>
</evidence>
<dbReference type="SUPFAM" id="SSF55781">
    <property type="entry name" value="GAF domain-like"/>
    <property type="match status" value="2"/>
</dbReference>
<dbReference type="PROSITE" id="PS50109">
    <property type="entry name" value="HIS_KIN"/>
    <property type="match status" value="1"/>
</dbReference>
<dbReference type="Gene3D" id="3.30.450.40">
    <property type="match status" value="2"/>
</dbReference>
<gene>
    <name evidence="10" type="ORF">A7E78_09580</name>
</gene>
<accession>A0A1L3GQ89</accession>
<evidence type="ECO:0000256" key="6">
    <source>
        <dbReference type="ARBA" id="ARBA00022777"/>
    </source>
</evidence>
<dbReference type="AlphaFoldDB" id="A0A1L3GQ89"/>
<dbReference type="Pfam" id="PF00512">
    <property type="entry name" value="HisKA"/>
    <property type="match status" value="1"/>
</dbReference>
<protein>
    <recommendedName>
        <fullName evidence="2">histidine kinase</fullName>
        <ecNumber evidence="2">2.7.13.3</ecNumber>
    </recommendedName>
</protein>
<dbReference type="SUPFAM" id="SSF47384">
    <property type="entry name" value="Homodimeric domain of signal transducing histidine kinase"/>
    <property type="match status" value="1"/>
</dbReference>
<dbReference type="InterPro" id="IPR036097">
    <property type="entry name" value="HisK_dim/P_sf"/>
</dbReference>
<dbReference type="SMART" id="SM00387">
    <property type="entry name" value="HATPase_c"/>
    <property type="match status" value="1"/>
</dbReference>
<dbReference type="InterPro" id="IPR036890">
    <property type="entry name" value="HATPase_C_sf"/>
</dbReference>
<keyword evidence="7" id="KW-0067">ATP-binding</keyword>
<dbReference type="Pfam" id="PF01590">
    <property type="entry name" value="GAF"/>
    <property type="match status" value="1"/>
</dbReference>
<organism evidence="10 11">
    <name type="scientific">Syntrophotalea acetylenivorans</name>
    <dbReference type="NCBI Taxonomy" id="1842532"/>
    <lineage>
        <taxon>Bacteria</taxon>
        <taxon>Pseudomonadati</taxon>
        <taxon>Thermodesulfobacteriota</taxon>
        <taxon>Desulfuromonadia</taxon>
        <taxon>Desulfuromonadales</taxon>
        <taxon>Syntrophotaleaceae</taxon>
        <taxon>Syntrophotalea</taxon>
    </lineage>
</organism>
<evidence type="ECO:0000313" key="10">
    <source>
        <dbReference type="EMBL" id="APG28065.1"/>
    </source>
</evidence>
<evidence type="ECO:0000256" key="7">
    <source>
        <dbReference type="ARBA" id="ARBA00022840"/>
    </source>
</evidence>
<dbReference type="Proteomes" id="UP000182517">
    <property type="component" value="Chromosome"/>
</dbReference>
<dbReference type="Gene3D" id="3.30.565.10">
    <property type="entry name" value="Histidine kinase-like ATPase, C-terminal domain"/>
    <property type="match status" value="1"/>
</dbReference>
<dbReference type="InterPro" id="IPR005467">
    <property type="entry name" value="His_kinase_dom"/>
</dbReference>
<name>A0A1L3GQ89_9BACT</name>
<dbReference type="CDD" id="cd00082">
    <property type="entry name" value="HisKA"/>
    <property type="match status" value="1"/>
</dbReference>
<evidence type="ECO:0000256" key="8">
    <source>
        <dbReference type="ARBA" id="ARBA00023012"/>
    </source>
</evidence>
<dbReference type="Gene3D" id="1.10.287.130">
    <property type="match status" value="1"/>
</dbReference>
<dbReference type="InterPro" id="IPR003018">
    <property type="entry name" value="GAF"/>
</dbReference>
<evidence type="ECO:0000256" key="4">
    <source>
        <dbReference type="ARBA" id="ARBA00022679"/>
    </source>
</evidence>
<evidence type="ECO:0000313" key="11">
    <source>
        <dbReference type="Proteomes" id="UP000182517"/>
    </source>
</evidence>
<dbReference type="SMART" id="SM00388">
    <property type="entry name" value="HisKA"/>
    <property type="match status" value="1"/>
</dbReference>
<proteinExistence type="predicted"/>
<keyword evidence="5" id="KW-0547">Nucleotide-binding</keyword>
<dbReference type="InterPro" id="IPR029016">
    <property type="entry name" value="GAF-like_dom_sf"/>
</dbReference>
<comment type="catalytic activity">
    <reaction evidence="1">
        <text>ATP + protein L-histidine = ADP + protein N-phospho-L-histidine.</text>
        <dbReference type="EC" id="2.7.13.3"/>
    </reaction>
</comment>
<dbReference type="GO" id="GO:0000155">
    <property type="term" value="F:phosphorelay sensor kinase activity"/>
    <property type="evidence" value="ECO:0007669"/>
    <property type="project" value="InterPro"/>
</dbReference>
<dbReference type="InterPro" id="IPR004358">
    <property type="entry name" value="Sig_transdc_His_kin-like_C"/>
</dbReference>
<feature type="domain" description="Histidine kinase" evidence="9">
    <location>
        <begin position="554"/>
        <end position="764"/>
    </location>
</feature>
<dbReference type="STRING" id="1842532.A7E78_09580"/>
<keyword evidence="3" id="KW-0597">Phosphoprotein</keyword>
<dbReference type="InterPro" id="IPR003661">
    <property type="entry name" value="HisK_dim/P_dom"/>
</dbReference>
<evidence type="ECO:0000256" key="5">
    <source>
        <dbReference type="ARBA" id="ARBA00022741"/>
    </source>
</evidence>
<dbReference type="GO" id="GO:0005524">
    <property type="term" value="F:ATP binding"/>
    <property type="evidence" value="ECO:0007669"/>
    <property type="project" value="UniProtKB-KW"/>
</dbReference>
<dbReference type="SUPFAM" id="SSF55874">
    <property type="entry name" value="ATPase domain of HSP90 chaperone/DNA topoisomerase II/histidine kinase"/>
    <property type="match status" value="1"/>
</dbReference>
<dbReference type="PANTHER" id="PTHR43065">
    <property type="entry name" value="SENSOR HISTIDINE KINASE"/>
    <property type="match status" value="1"/>
</dbReference>
<keyword evidence="11" id="KW-1185">Reference proteome</keyword>
<dbReference type="OrthoDB" id="9808844at2"/>
<reference evidence="10 11" key="1">
    <citation type="journal article" date="2017" name="Genome Announc.">
        <title>Complete Genome Sequences of Two Acetylene-Fermenting Pelobacter acetylenicus Strains.</title>
        <authorList>
            <person name="Sutton J.M."/>
            <person name="Baesman S.M."/>
            <person name="Fierst J.L."/>
            <person name="Poret-Peterson A.T."/>
            <person name="Oremland R.S."/>
            <person name="Dunlap D.S."/>
            <person name="Akob D.M."/>
        </authorList>
    </citation>
    <scope>NUCLEOTIDE SEQUENCE [LARGE SCALE GENOMIC DNA]</scope>
    <source>
        <strain evidence="10 11">SFB93</strain>
    </source>
</reference>